<keyword evidence="4" id="KW-0408">Iron</keyword>
<dbReference type="InterPro" id="IPR058240">
    <property type="entry name" value="rSAM_sf"/>
</dbReference>
<dbReference type="PROSITE" id="PS51332">
    <property type="entry name" value="B12_BINDING"/>
    <property type="match status" value="1"/>
</dbReference>
<comment type="caution">
    <text evidence="8">The sequence shown here is derived from an EMBL/GenBank/DDBJ whole genome shotgun (WGS) entry which is preliminary data.</text>
</comment>
<feature type="domain" description="B12-binding" evidence="6">
    <location>
        <begin position="6"/>
        <end position="180"/>
    </location>
</feature>
<gene>
    <name evidence="8" type="ORF">EFD62_01980</name>
</gene>
<dbReference type="EMBL" id="RLII01000001">
    <property type="protein sequence ID" value="RXE60712.1"/>
    <property type="molecule type" value="Genomic_DNA"/>
</dbReference>
<protein>
    <submittedName>
        <fullName evidence="8">Radical SAM protein</fullName>
    </submittedName>
</protein>
<sequence length="474" mass="55313">MYMRERKRVACVIPPFYRLIESKNNRLSPAMHYVAETLKLRGHEVVFINGDFADDSVDYAERLSMTLNSWLFAERYKNGHESFEEVIQILVNFKPDIVFIGAGDVLMPTVEMGSTQSCAYIAKRIKETLGKDSIVCVGYGHLLKYAKKCDLEDLDVVITGEGEEQAIEVVEKGLRGKLPSKWCQDMDSLPILTGDYIFHEYKPEDWDYIMSMRGCPNRCTFCHQPSLRGFNVSTMSPERFVRELRYRIEKIGTKGFYFSDMIFAPGTGPRTIEMINRLIALKNDYPDFSWWAEARVDTITKREIVENMKRSGCRHLKFGVEMANQEMLNVVKKGINLKEVENAFKISAECGIERTAYVLLGCPGFNDEDYKKMWQFFYDLKADNYVININVPYLGTELHEQIKDRLIDFNLYKDGEESFIHTSLVMKEFWNISDETLNMYFSLQGKKDDSDFRKYKKKIVDKEQYMKNRQIVYM</sequence>
<dbReference type="AlphaFoldDB" id="A0A4Q0IC58"/>
<evidence type="ECO:0000313" key="9">
    <source>
        <dbReference type="Proteomes" id="UP000289166"/>
    </source>
</evidence>
<dbReference type="SFLD" id="SFLDG01082">
    <property type="entry name" value="B12-binding_domain_containing"/>
    <property type="match status" value="1"/>
</dbReference>
<dbReference type="InterPro" id="IPR006158">
    <property type="entry name" value="Cobalamin-bd"/>
</dbReference>
<dbReference type="SUPFAM" id="SSF102114">
    <property type="entry name" value="Radical SAM enzymes"/>
    <property type="match status" value="1"/>
</dbReference>
<evidence type="ECO:0000259" key="6">
    <source>
        <dbReference type="PROSITE" id="PS51332"/>
    </source>
</evidence>
<keyword evidence="5" id="KW-0411">Iron-sulfur</keyword>
<evidence type="ECO:0000256" key="4">
    <source>
        <dbReference type="ARBA" id="ARBA00023004"/>
    </source>
</evidence>
<dbReference type="SFLD" id="SFLDS00029">
    <property type="entry name" value="Radical_SAM"/>
    <property type="match status" value="1"/>
</dbReference>
<dbReference type="OrthoDB" id="9801424at2"/>
<dbReference type="PANTHER" id="PTHR43409">
    <property type="entry name" value="ANAEROBIC MAGNESIUM-PROTOPORPHYRIN IX MONOMETHYL ESTER CYCLASE-RELATED"/>
    <property type="match status" value="1"/>
</dbReference>
<evidence type="ECO:0000256" key="2">
    <source>
        <dbReference type="ARBA" id="ARBA00022691"/>
    </source>
</evidence>
<evidence type="ECO:0000256" key="1">
    <source>
        <dbReference type="ARBA" id="ARBA00001966"/>
    </source>
</evidence>
<dbReference type="Proteomes" id="UP000289166">
    <property type="component" value="Unassembled WGS sequence"/>
</dbReference>
<dbReference type="InterPro" id="IPR006638">
    <property type="entry name" value="Elp3/MiaA/NifB-like_rSAM"/>
</dbReference>
<keyword evidence="3" id="KW-0479">Metal-binding</keyword>
<comment type="cofactor">
    <cofactor evidence="1">
        <name>[4Fe-4S] cluster</name>
        <dbReference type="ChEBI" id="CHEBI:49883"/>
    </cofactor>
</comment>
<dbReference type="GO" id="GO:0046872">
    <property type="term" value="F:metal ion binding"/>
    <property type="evidence" value="ECO:0007669"/>
    <property type="project" value="UniProtKB-KW"/>
</dbReference>
<dbReference type="InterPro" id="IPR007197">
    <property type="entry name" value="rSAM"/>
</dbReference>
<dbReference type="Gene3D" id="3.80.30.20">
    <property type="entry name" value="tm_1862 like domain"/>
    <property type="match status" value="1"/>
</dbReference>
<dbReference type="SMART" id="SM00729">
    <property type="entry name" value="Elp3"/>
    <property type="match status" value="1"/>
</dbReference>
<evidence type="ECO:0000256" key="3">
    <source>
        <dbReference type="ARBA" id="ARBA00022723"/>
    </source>
</evidence>
<dbReference type="PANTHER" id="PTHR43409:SF7">
    <property type="entry name" value="BLL1977 PROTEIN"/>
    <property type="match status" value="1"/>
</dbReference>
<dbReference type="GO" id="GO:0003824">
    <property type="term" value="F:catalytic activity"/>
    <property type="evidence" value="ECO:0007669"/>
    <property type="project" value="InterPro"/>
</dbReference>
<name>A0A4Q0IC58_9FIRM</name>
<feature type="domain" description="Radical SAM core" evidence="7">
    <location>
        <begin position="201"/>
        <end position="433"/>
    </location>
</feature>
<dbReference type="PROSITE" id="PS51918">
    <property type="entry name" value="RADICAL_SAM"/>
    <property type="match status" value="1"/>
</dbReference>
<dbReference type="InterPro" id="IPR023404">
    <property type="entry name" value="rSAM_horseshoe"/>
</dbReference>
<dbReference type="InterPro" id="IPR051198">
    <property type="entry name" value="BchE-like"/>
</dbReference>
<evidence type="ECO:0000313" key="8">
    <source>
        <dbReference type="EMBL" id="RXE60712.1"/>
    </source>
</evidence>
<reference evidence="9" key="1">
    <citation type="submission" date="2018-11" db="EMBL/GenBank/DDBJ databases">
        <title>Genome sequencing of a novel mesophilic and cellulolytic organism within the genus Hungateiclostridium.</title>
        <authorList>
            <person name="Rettenmaier R."/>
            <person name="Liebl W."/>
            <person name="Zverlov V."/>
        </authorList>
    </citation>
    <scope>NUCLEOTIDE SEQUENCE [LARGE SCALE GENOMIC DNA]</scope>
    <source>
        <strain evidence="9">N2K1</strain>
    </source>
</reference>
<proteinExistence type="predicted"/>
<accession>A0A4Q0IC58</accession>
<dbReference type="GO" id="GO:0051536">
    <property type="term" value="F:iron-sulfur cluster binding"/>
    <property type="evidence" value="ECO:0007669"/>
    <property type="project" value="UniProtKB-KW"/>
</dbReference>
<dbReference type="Pfam" id="PF04055">
    <property type="entry name" value="Radical_SAM"/>
    <property type="match status" value="1"/>
</dbReference>
<dbReference type="CDD" id="cd01335">
    <property type="entry name" value="Radical_SAM"/>
    <property type="match status" value="1"/>
</dbReference>
<keyword evidence="2" id="KW-0949">S-adenosyl-L-methionine</keyword>
<keyword evidence="9" id="KW-1185">Reference proteome</keyword>
<evidence type="ECO:0000256" key="5">
    <source>
        <dbReference type="ARBA" id="ARBA00023014"/>
    </source>
</evidence>
<dbReference type="GO" id="GO:0031419">
    <property type="term" value="F:cobalamin binding"/>
    <property type="evidence" value="ECO:0007669"/>
    <property type="project" value="InterPro"/>
</dbReference>
<organism evidence="8 9">
    <name type="scientific">Acetivibrio mesophilus</name>
    <dbReference type="NCBI Taxonomy" id="2487273"/>
    <lineage>
        <taxon>Bacteria</taxon>
        <taxon>Bacillati</taxon>
        <taxon>Bacillota</taxon>
        <taxon>Clostridia</taxon>
        <taxon>Eubacteriales</taxon>
        <taxon>Oscillospiraceae</taxon>
        <taxon>Acetivibrio</taxon>
    </lineage>
</organism>
<evidence type="ECO:0000259" key="7">
    <source>
        <dbReference type="PROSITE" id="PS51918"/>
    </source>
</evidence>